<dbReference type="Proteomes" id="UP000472275">
    <property type="component" value="Unassembled WGS sequence"/>
</dbReference>
<proteinExistence type="inferred from homology"/>
<organism evidence="11 12">
    <name type="scientific">Aquila chrysaetos chrysaetos</name>
    <dbReference type="NCBI Taxonomy" id="223781"/>
    <lineage>
        <taxon>Eukaryota</taxon>
        <taxon>Metazoa</taxon>
        <taxon>Chordata</taxon>
        <taxon>Craniata</taxon>
        <taxon>Vertebrata</taxon>
        <taxon>Euteleostomi</taxon>
        <taxon>Archelosauria</taxon>
        <taxon>Archosauria</taxon>
        <taxon>Dinosauria</taxon>
        <taxon>Saurischia</taxon>
        <taxon>Theropoda</taxon>
        <taxon>Coelurosauria</taxon>
        <taxon>Aves</taxon>
        <taxon>Neognathae</taxon>
        <taxon>Neoaves</taxon>
        <taxon>Telluraves</taxon>
        <taxon>Accipitrimorphae</taxon>
        <taxon>Accipitriformes</taxon>
        <taxon>Accipitridae</taxon>
        <taxon>Accipitrinae</taxon>
        <taxon>Aquila</taxon>
    </lineage>
</organism>
<evidence type="ECO:0000256" key="5">
    <source>
        <dbReference type="ARBA" id="ARBA00022737"/>
    </source>
</evidence>
<dbReference type="FunFam" id="2.30.29.30:FF:000024">
    <property type="entry name" value="Spectrin beta chain"/>
    <property type="match status" value="1"/>
</dbReference>
<dbReference type="GO" id="GO:0003779">
    <property type="term" value="F:actin binding"/>
    <property type="evidence" value="ECO:0007669"/>
    <property type="project" value="UniProtKB-KW"/>
</dbReference>
<evidence type="ECO:0000256" key="9">
    <source>
        <dbReference type="SAM" id="MobiDB-lite"/>
    </source>
</evidence>
<comment type="subcellular location">
    <subcellularLocation>
        <location evidence="1">Cytoplasm</location>
        <location evidence="1">Cytoskeleton</location>
    </subcellularLocation>
</comment>
<dbReference type="SUPFAM" id="SSF50729">
    <property type="entry name" value="PH domain-like"/>
    <property type="match status" value="1"/>
</dbReference>
<protein>
    <recommendedName>
        <fullName evidence="10">PH domain-containing protein</fullName>
    </recommendedName>
</protein>
<evidence type="ECO:0000256" key="1">
    <source>
        <dbReference type="ARBA" id="ARBA00004245"/>
    </source>
</evidence>
<evidence type="ECO:0000313" key="11">
    <source>
        <dbReference type="Ensembl" id="ENSACCP00020023994.1"/>
    </source>
</evidence>
<dbReference type="Gene3D" id="2.30.29.30">
    <property type="entry name" value="Pleckstrin-homology domain (PH domain)/Phosphotyrosine-binding domain (PTB)"/>
    <property type="match status" value="1"/>
</dbReference>
<dbReference type="InterPro" id="IPR041681">
    <property type="entry name" value="PH_9"/>
</dbReference>
<dbReference type="FunFam" id="1.20.58.60:FF:000011">
    <property type="entry name" value="Spectrin beta chain"/>
    <property type="match status" value="1"/>
</dbReference>
<feature type="region of interest" description="Disordered" evidence="9">
    <location>
        <begin position="477"/>
        <end position="574"/>
    </location>
</feature>
<dbReference type="SMART" id="SM00233">
    <property type="entry name" value="PH"/>
    <property type="match status" value="1"/>
</dbReference>
<dbReference type="GO" id="GO:0005543">
    <property type="term" value="F:phospholipid binding"/>
    <property type="evidence" value="ECO:0007669"/>
    <property type="project" value="InterPro"/>
</dbReference>
<name>A0A663FIH4_AQUCH</name>
<keyword evidence="7" id="KW-0206">Cytoskeleton</keyword>
<dbReference type="Gene3D" id="1.20.58.60">
    <property type="match status" value="3"/>
</dbReference>
<keyword evidence="4" id="KW-0963">Cytoplasm</keyword>
<dbReference type="PROSITE" id="PS50003">
    <property type="entry name" value="PH_DOMAIN"/>
    <property type="match status" value="1"/>
</dbReference>
<evidence type="ECO:0000259" key="10">
    <source>
        <dbReference type="PROSITE" id="PS50003"/>
    </source>
</evidence>
<feature type="coiled-coil region" evidence="8">
    <location>
        <begin position="39"/>
        <end position="66"/>
    </location>
</feature>
<evidence type="ECO:0000256" key="8">
    <source>
        <dbReference type="SAM" id="Coils"/>
    </source>
</evidence>
<reference evidence="11" key="2">
    <citation type="submission" date="2025-09" db="UniProtKB">
        <authorList>
            <consortium name="Ensembl"/>
        </authorList>
    </citation>
    <scope>IDENTIFICATION</scope>
</reference>
<evidence type="ECO:0000256" key="2">
    <source>
        <dbReference type="ARBA" id="ARBA00006826"/>
    </source>
</evidence>
<dbReference type="CDD" id="cd10571">
    <property type="entry name" value="PH_beta_spectrin"/>
    <property type="match status" value="1"/>
</dbReference>
<dbReference type="Pfam" id="PF15410">
    <property type="entry name" value="PH_9"/>
    <property type="match status" value="1"/>
</dbReference>
<dbReference type="InterPro" id="IPR018159">
    <property type="entry name" value="Spectrin/alpha-actinin"/>
</dbReference>
<reference evidence="11" key="1">
    <citation type="submission" date="2025-08" db="UniProtKB">
        <authorList>
            <consortium name="Ensembl"/>
        </authorList>
    </citation>
    <scope>IDENTIFICATION</scope>
</reference>
<feature type="compositionally biased region" description="Basic and acidic residues" evidence="9">
    <location>
        <begin position="509"/>
        <end position="531"/>
    </location>
</feature>
<dbReference type="InterPro" id="IPR002017">
    <property type="entry name" value="Spectrin_repeat"/>
</dbReference>
<dbReference type="InParanoid" id="A0A663FIH4"/>
<sequence>MGVACGRKKFKTPPQHLTSPTCPPPPKDEQSTLQLLKKHLLMEQTVENYEETIAQLSRQCRALLELGHPQSEQVSRRQSQVDRLYVSLKDLVEERKAKLEQQYWLYQLNREVDELEHWIAEKEVVAGSPELGQDFEHVTLLQEKFLEFASETGSVGQERITAVNQMVDELIDYGHTDAATIAEWKDGVNEAWADLLELMETRAQMLAASHELHKFFNDCKEVLGQIEEKRQRLPELAAREGRTSAGALQRALGAFEHDVEVLVTQVRQLQEGAAQLRTLYAGDNAEAIAGREQEVLRAWKELLVACEECRLHVASVADKIRFVGTVRDLLTWMDGVLCQIGTREKPRDVSSVELLMNDHQGLKSEIEARSKSITACLELGKNLILSKSPAADEVPGKLLAKKKEMMEKWEKHWEWLQQMLEVHQFAQEAVVADAWLTAQEPLLKSQELGSSVDEVEQLIRRHEAFRKAAATWEERFSSLRRVQGPPRDGDPVGEPIPPTTAGETLVPPKTEEPREARTGMLRPDRPRARDRPKPRRRPRPKDPAQGPGETRRSRSAPAQGSALPPPPPPTHTVQHEGFLFRKHELDGPNKKASNRSWVNLYCVLSKGDLGFYKDAKGQATGSTHSSEPFLNLHHSTSEVANDYKKKKNVFKLKTSDGSEFLLQAKDEVGVYRGLGVVMEILGGGGLMMVLGCPSPRRTCGGG</sequence>
<evidence type="ECO:0000256" key="6">
    <source>
        <dbReference type="ARBA" id="ARBA00023203"/>
    </source>
</evidence>
<dbReference type="InterPro" id="IPR001605">
    <property type="entry name" value="PH_dom-spectrin-type"/>
</dbReference>
<dbReference type="SUPFAM" id="SSF46966">
    <property type="entry name" value="Spectrin repeat"/>
    <property type="match status" value="5"/>
</dbReference>
<dbReference type="SMART" id="SM00150">
    <property type="entry name" value="SPEC"/>
    <property type="match status" value="5"/>
</dbReference>
<dbReference type="GeneTree" id="ENSGT00940000156343"/>
<dbReference type="InterPro" id="IPR011993">
    <property type="entry name" value="PH-like_dom_sf"/>
</dbReference>
<dbReference type="GO" id="GO:0005856">
    <property type="term" value="C:cytoskeleton"/>
    <property type="evidence" value="ECO:0007669"/>
    <property type="project" value="UniProtKB-SubCell"/>
</dbReference>
<evidence type="ECO:0000256" key="7">
    <source>
        <dbReference type="ARBA" id="ARBA00023212"/>
    </source>
</evidence>
<feature type="compositionally biased region" description="Basic residues" evidence="9">
    <location>
        <begin position="1"/>
        <end position="11"/>
    </location>
</feature>
<dbReference type="PRINTS" id="PR00683">
    <property type="entry name" value="SPECTRINPH"/>
</dbReference>
<evidence type="ECO:0000256" key="4">
    <source>
        <dbReference type="ARBA" id="ARBA00022490"/>
    </source>
</evidence>
<keyword evidence="8" id="KW-0175">Coiled coil</keyword>
<dbReference type="Ensembl" id="ENSACCT00020025059.1">
    <property type="protein sequence ID" value="ENSACCP00020023994.1"/>
    <property type="gene ID" value="ENSACCG00020016466.1"/>
</dbReference>
<keyword evidence="5" id="KW-0677">Repeat</keyword>
<feature type="domain" description="PH" evidence="10">
    <location>
        <begin position="572"/>
        <end position="682"/>
    </location>
</feature>
<dbReference type="GO" id="GO:0005737">
    <property type="term" value="C:cytoplasm"/>
    <property type="evidence" value="ECO:0007669"/>
    <property type="project" value="UniProtKB-ARBA"/>
</dbReference>
<evidence type="ECO:0000256" key="3">
    <source>
        <dbReference type="ARBA" id="ARBA00022467"/>
    </source>
</evidence>
<comment type="similarity">
    <text evidence="2">Belongs to the spectrin family.</text>
</comment>
<keyword evidence="3" id="KW-0117">Actin capping</keyword>
<dbReference type="InterPro" id="IPR001849">
    <property type="entry name" value="PH_domain"/>
</dbReference>
<dbReference type="CDD" id="cd00176">
    <property type="entry name" value="SPEC"/>
    <property type="match status" value="2"/>
</dbReference>
<feature type="region of interest" description="Disordered" evidence="9">
    <location>
        <begin position="1"/>
        <end position="30"/>
    </location>
</feature>
<dbReference type="PANTHER" id="PTHR11915">
    <property type="entry name" value="SPECTRIN/FILAMIN RELATED CYTOSKELETAL PROTEIN"/>
    <property type="match status" value="1"/>
</dbReference>
<dbReference type="GO" id="GO:0051693">
    <property type="term" value="P:actin filament capping"/>
    <property type="evidence" value="ECO:0007669"/>
    <property type="project" value="UniProtKB-KW"/>
</dbReference>
<accession>A0A663FIH4</accession>
<dbReference type="FunFam" id="1.20.58.60:FF:000019">
    <property type="entry name" value="Spectrin beta chain"/>
    <property type="match status" value="1"/>
</dbReference>
<dbReference type="Pfam" id="PF00435">
    <property type="entry name" value="Spectrin"/>
    <property type="match status" value="5"/>
</dbReference>
<dbReference type="AlphaFoldDB" id="A0A663FIH4"/>
<evidence type="ECO:0000313" key="12">
    <source>
        <dbReference type="Proteomes" id="UP000472275"/>
    </source>
</evidence>
<dbReference type="GO" id="GO:0016020">
    <property type="term" value="C:membrane"/>
    <property type="evidence" value="ECO:0007669"/>
    <property type="project" value="UniProtKB-ARBA"/>
</dbReference>
<keyword evidence="12" id="KW-1185">Reference proteome</keyword>
<keyword evidence="6" id="KW-0009">Actin-binding</keyword>